<accession>A0A8S9KHJ3</accession>
<dbReference type="AlphaFoldDB" id="A0A8S9KHJ3"/>
<comment type="caution">
    <text evidence="2">The sequence shown here is derived from an EMBL/GenBank/DDBJ whole genome shotgun (WGS) entry which is preliminary data.</text>
</comment>
<evidence type="ECO:0000313" key="2">
    <source>
        <dbReference type="EMBL" id="KAF2593351.1"/>
    </source>
</evidence>
<sequence length="293" mass="32252">MVYHGRMVMFWYIECISHGGEKHGVVHISWGRKAHLVWKFPDVCPEVVADVVAEPDVMLSGEDHVESRHFRTWSYDKIALRVIGTDIDTEADFIERERLLSVVLVVLMQLLKKIPSSLAGYLINGRFPFILRQEKSLGLEDGARSQTRGQGPVTGGRTQTCGQGDLGPRGRNPDPGGRDLEDGSWRNNLTFFIGLYKLHRSITLPCRSFSDALALGAGVGRKFDGEAGNISIKDDASNHTPGACAAFVAILGLSSGRALWFHESCGGVYGSVPRNSERENLGEAKDQENEEAE</sequence>
<organism evidence="2">
    <name type="scientific">Brassica cretica</name>
    <name type="common">Mustard</name>
    <dbReference type="NCBI Taxonomy" id="69181"/>
    <lineage>
        <taxon>Eukaryota</taxon>
        <taxon>Viridiplantae</taxon>
        <taxon>Streptophyta</taxon>
        <taxon>Embryophyta</taxon>
        <taxon>Tracheophyta</taxon>
        <taxon>Spermatophyta</taxon>
        <taxon>Magnoliopsida</taxon>
        <taxon>eudicotyledons</taxon>
        <taxon>Gunneridae</taxon>
        <taxon>Pentapetalae</taxon>
        <taxon>rosids</taxon>
        <taxon>malvids</taxon>
        <taxon>Brassicales</taxon>
        <taxon>Brassicaceae</taxon>
        <taxon>Brassiceae</taxon>
        <taxon>Brassica</taxon>
    </lineage>
</organism>
<name>A0A8S9KHJ3_BRACR</name>
<evidence type="ECO:0000256" key="1">
    <source>
        <dbReference type="SAM" id="MobiDB-lite"/>
    </source>
</evidence>
<gene>
    <name evidence="2" type="ORF">F2Q70_00043184</name>
</gene>
<dbReference type="EMBL" id="QGKY02000164">
    <property type="protein sequence ID" value="KAF2593351.1"/>
    <property type="molecule type" value="Genomic_DNA"/>
</dbReference>
<protein>
    <submittedName>
        <fullName evidence="2">Uncharacterized protein</fullName>
    </submittedName>
</protein>
<feature type="region of interest" description="Disordered" evidence="1">
    <location>
        <begin position="141"/>
        <end position="181"/>
    </location>
</feature>
<proteinExistence type="predicted"/>
<reference evidence="2" key="1">
    <citation type="submission" date="2019-12" db="EMBL/GenBank/DDBJ databases">
        <title>Genome sequencing and annotation of Brassica cretica.</title>
        <authorList>
            <person name="Studholme D.J."/>
            <person name="Sarris P.F."/>
        </authorList>
    </citation>
    <scope>NUCLEOTIDE SEQUENCE</scope>
    <source>
        <strain evidence="2">PFS-102/07</strain>
        <tissue evidence="2">Leaf</tissue>
    </source>
</reference>